<dbReference type="Proteomes" id="UP000809431">
    <property type="component" value="Unassembled WGS sequence"/>
</dbReference>
<sequence>MTNPLVDEIRSRLTVLAPEALDVHDDSAAHAGHAGAAAGGGHFDVLIVSDAFAGLNSLARHRKVYALLGDLMPHRIHALSLKALTPDEL</sequence>
<dbReference type="EMBL" id="JAESND010000001">
    <property type="protein sequence ID" value="MBM3114669.1"/>
    <property type="molecule type" value="Genomic_DNA"/>
</dbReference>
<comment type="similarity">
    <text evidence="1">Belongs to the BolA/IbaG family.</text>
</comment>
<dbReference type="Pfam" id="PF01722">
    <property type="entry name" value="BolA"/>
    <property type="match status" value="1"/>
</dbReference>
<reference evidence="2 3" key="1">
    <citation type="submission" date="2021-01" db="EMBL/GenBank/DDBJ databases">
        <title>Draft Genome Sequence and Polyhydroxyalkanoate Biosynthetic Potential of Jeongeupia naejangsanensis Type Strain DSM 24253.</title>
        <authorList>
            <person name="Turrini P."/>
            <person name="Artuso I."/>
            <person name="Lugli G.A."/>
            <person name="Frangipani E."/>
            <person name="Ventura M."/>
            <person name="Visca P."/>
        </authorList>
    </citation>
    <scope>NUCLEOTIDE SEQUENCE [LARGE SCALE GENOMIC DNA]</scope>
    <source>
        <strain evidence="2 3">DSM 24253</strain>
    </source>
</reference>
<protein>
    <submittedName>
        <fullName evidence="2">BolA family transcriptional regulator</fullName>
    </submittedName>
</protein>
<evidence type="ECO:0000313" key="3">
    <source>
        <dbReference type="Proteomes" id="UP000809431"/>
    </source>
</evidence>
<organism evidence="2 3">
    <name type="scientific">Jeongeupia naejangsanensis</name>
    <dbReference type="NCBI Taxonomy" id="613195"/>
    <lineage>
        <taxon>Bacteria</taxon>
        <taxon>Pseudomonadati</taxon>
        <taxon>Pseudomonadota</taxon>
        <taxon>Betaproteobacteria</taxon>
        <taxon>Neisseriales</taxon>
        <taxon>Chitinibacteraceae</taxon>
        <taxon>Jeongeupia</taxon>
    </lineage>
</organism>
<proteinExistence type="inferred from homology"/>
<evidence type="ECO:0000313" key="2">
    <source>
        <dbReference type="EMBL" id="MBM3114669.1"/>
    </source>
</evidence>
<dbReference type="InterPro" id="IPR036065">
    <property type="entry name" value="BolA-like_sf"/>
</dbReference>
<dbReference type="PIRSF" id="PIRSF003113">
    <property type="entry name" value="BolA"/>
    <property type="match status" value="1"/>
</dbReference>
<dbReference type="InterPro" id="IPR002634">
    <property type="entry name" value="BolA"/>
</dbReference>
<dbReference type="Gene3D" id="3.30.300.90">
    <property type="entry name" value="BolA-like"/>
    <property type="match status" value="1"/>
</dbReference>
<name>A0ABS2BGE0_9NEIS</name>
<evidence type="ECO:0000256" key="1">
    <source>
        <dbReference type="RuleBase" id="RU003860"/>
    </source>
</evidence>
<dbReference type="PANTHER" id="PTHR46230:SF7">
    <property type="entry name" value="BOLA-LIKE PROTEIN 1"/>
    <property type="match status" value="1"/>
</dbReference>
<accession>A0ABS2BGE0</accession>
<gene>
    <name evidence="2" type="ORF">JMJ54_02395</name>
</gene>
<comment type="caution">
    <text evidence="2">The sequence shown here is derived from an EMBL/GenBank/DDBJ whole genome shotgun (WGS) entry which is preliminary data.</text>
</comment>
<keyword evidence="3" id="KW-1185">Reference proteome</keyword>
<dbReference type="RefSeq" id="WP_203536346.1">
    <property type="nucleotide sequence ID" value="NZ_JAESND010000001.1"/>
</dbReference>
<dbReference type="SUPFAM" id="SSF82657">
    <property type="entry name" value="BolA-like"/>
    <property type="match status" value="1"/>
</dbReference>
<dbReference type="PANTHER" id="PTHR46230">
    <property type="match status" value="1"/>
</dbReference>